<dbReference type="AlphaFoldDB" id="A0A915PPZ4"/>
<protein>
    <submittedName>
        <fullName evidence="3">Uncharacterized protein</fullName>
    </submittedName>
</protein>
<proteinExistence type="predicted"/>
<feature type="compositionally biased region" description="Basic and acidic residues" evidence="1">
    <location>
        <begin position="1"/>
        <end position="17"/>
    </location>
</feature>
<feature type="compositionally biased region" description="Polar residues" evidence="1">
    <location>
        <begin position="189"/>
        <end position="204"/>
    </location>
</feature>
<reference evidence="3" key="1">
    <citation type="submission" date="2022-11" db="UniProtKB">
        <authorList>
            <consortium name="WormBaseParasite"/>
        </authorList>
    </citation>
    <scope>IDENTIFICATION</scope>
</reference>
<evidence type="ECO:0000313" key="3">
    <source>
        <dbReference type="WBParaSite" id="sdigi.contig192.g5911.t1"/>
    </source>
</evidence>
<feature type="compositionally biased region" description="Low complexity" evidence="1">
    <location>
        <begin position="172"/>
        <end position="188"/>
    </location>
</feature>
<feature type="region of interest" description="Disordered" evidence="1">
    <location>
        <begin position="1"/>
        <end position="42"/>
    </location>
</feature>
<name>A0A915PPZ4_9BILA</name>
<accession>A0A915PPZ4</accession>
<keyword evidence="2" id="KW-1185">Reference proteome</keyword>
<feature type="region of interest" description="Disordered" evidence="1">
    <location>
        <begin position="168"/>
        <end position="204"/>
    </location>
</feature>
<dbReference type="Proteomes" id="UP000887581">
    <property type="component" value="Unplaced"/>
</dbReference>
<dbReference type="WBParaSite" id="sdigi.contig192.g5911.t1">
    <property type="protein sequence ID" value="sdigi.contig192.g5911.t1"/>
    <property type="gene ID" value="sdigi.contig192.g5911"/>
</dbReference>
<evidence type="ECO:0000313" key="2">
    <source>
        <dbReference type="Proteomes" id="UP000887581"/>
    </source>
</evidence>
<sequence>MKDKERWRKEKKEEDRSSSCNSVTVPPPSPLSSTANTDNTIATTDNTTTATVSSTDATTTITATITAAATTSSATATTATEYPIKLSLRQLSSQKLVKMSMLYKLDSIVQEEGDDNNVTFRLYGTNIPVKEALTNTDDNTTTVIIGHKSPDNIDTSINIIIDNNKDDKTIKSNEQSSSSSSLLPSSSPTLASTEVSPSSNNYNNEDYEVNFDTSVSASVILSKKRSTSSSKVIDGDQIQASYYSSNGRTKQCYLLCSLLQ</sequence>
<feature type="compositionally biased region" description="Low complexity" evidence="1">
    <location>
        <begin position="31"/>
        <end position="42"/>
    </location>
</feature>
<organism evidence="2 3">
    <name type="scientific">Setaria digitata</name>
    <dbReference type="NCBI Taxonomy" id="48799"/>
    <lineage>
        <taxon>Eukaryota</taxon>
        <taxon>Metazoa</taxon>
        <taxon>Ecdysozoa</taxon>
        <taxon>Nematoda</taxon>
        <taxon>Chromadorea</taxon>
        <taxon>Rhabditida</taxon>
        <taxon>Spirurina</taxon>
        <taxon>Spiruromorpha</taxon>
        <taxon>Filarioidea</taxon>
        <taxon>Setariidae</taxon>
        <taxon>Setaria</taxon>
    </lineage>
</organism>
<evidence type="ECO:0000256" key="1">
    <source>
        <dbReference type="SAM" id="MobiDB-lite"/>
    </source>
</evidence>